<name>A0A8S3Q4V0_MYTED</name>
<feature type="domain" description="SWIM-type" evidence="7">
    <location>
        <begin position="1636"/>
        <end position="1665"/>
    </location>
</feature>
<feature type="compositionally biased region" description="Low complexity" evidence="5">
    <location>
        <begin position="56"/>
        <end position="66"/>
    </location>
</feature>
<dbReference type="GO" id="GO:0008234">
    <property type="term" value="F:cysteine-type peptidase activity"/>
    <property type="evidence" value="ECO:0007669"/>
    <property type="project" value="InterPro"/>
</dbReference>
<feature type="region of interest" description="Disordered" evidence="5">
    <location>
        <begin position="451"/>
        <end position="477"/>
    </location>
</feature>
<feature type="compositionally biased region" description="Low complexity" evidence="5">
    <location>
        <begin position="457"/>
        <end position="466"/>
    </location>
</feature>
<feature type="region of interest" description="Disordered" evidence="5">
    <location>
        <begin position="558"/>
        <end position="685"/>
    </location>
</feature>
<reference evidence="8" key="1">
    <citation type="submission" date="2021-03" db="EMBL/GenBank/DDBJ databases">
        <authorList>
            <person name="Bekaert M."/>
        </authorList>
    </citation>
    <scope>NUCLEOTIDE SEQUENCE</scope>
</reference>
<evidence type="ECO:0000256" key="2">
    <source>
        <dbReference type="ARBA" id="ARBA00022670"/>
    </source>
</evidence>
<keyword evidence="4" id="KW-0863">Zinc-finger</keyword>
<dbReference type="Pfam" id="PF08719">
    <property type="entry name" value="NADAR"/>
    <property type="match status" value="1"/>
</dbReference>
<dbReference type="PROSITE" id="PS50600">
    <property type="entry name" value="ULP_PROTEASE"/>
    <property type="match status" value="1"/>
</dbReference>
<dbReference type="InterPro" id="IPR007527">
    <property type="entry name" value="Znf_SWIM"/>
</dbReference>
<evidence type="ECO:0000256" key="3">
    <source>
        <dbReference type="ARBA" id="ARBA00022801"/>
    </source>
</evidence>
<dbReference type="Pfam" id="PF02902">
    <property type="entry name" value="Peptidase_C48"/>
    <property type="match status" value="1"/>
</dbReference>
<feature type="compositionally biased region" description="Polar residues" evidence="5">
    <location>
        <begin position="558"/>
        <end position="645"/>
    </location>
</feature>
<evidence type="ECO:0008006" key="10">
    <source>
        <dbReference type="Google" id="ProtNLM"/>
    </source>
</evidence>
<dbReference type="PANTHER" id="PTHR34718:SF2">
    <property type="entry name" value="PHD-TYPE DOMAIN-CONTAINING PROTEIN"/>
    <property type="match status" value="1"/>
</dbReference>
<dbReference type="NCBIfam" id="TIGR02464">
    <property type="entry name" value="ribofla_fusion"/>
    <property type="match status" value="1"/>
</dbReference>
<comment type="caution">
    <text evidence="8">The sequence shown here is derived from an EMBL/GenBank/DDBJ whole genome shotgun (WGS) entry which is preliminary data.</text>
</comment>
<keyword evidence="4" id="KW-0862">Zinc</keyword>
<dbReference type="SUPFAM" id="SSF52266">
    <property type="entry name" value="SGNH hydrolase"/>
    <property type="match status" value="1"/>
</dbReference>
<dbReference type="OrthoDB" id="6161748at2759"/>
<dbReference type="InterPro" id="IPR036514">
    <property type="entry name" value="SGNH_hydro_sf"/>
</dbReference>
<dbReference type="InterPro" id="IPR037238">
    <property type="entry name" value="YbiA-like_sf"/>
</dbReference>
<evidence type="ECO:0000256" key="1">
    <source>
        <dbReference type="ARBA" id="ARBA00005234"/>
    </source>
</evidence>
<evidence type="ECO:0000313" key="9">
    <source>
        <dbReference type="Proteomes" id="UP000683360"/>
    </source>
</evidence>
<feature type="compositionally biased region" description="Polar residues" evidence="5">
    <location>
        <begin position="664"/>
        <end position="685"/>
    </location>
</feature>
<evidence type="ECO:0000313" key="8">
    <source>
        <dbReference type="EMBL" id="CAG2190978.1"/>
    </source>
</evidence>
<organism evidence="8 9">
    <name type="scientific">Mytilus edulis</name>
    <name type="common">Blue mussel</name>
    <dbReference type="NCBI Taxonomy" id="6550"/>
    <lineage>
        <taxon>Eukaryota</taxon>
        <taxon>Metazoa</taxon>
        <taxon>Spiralia</taxon>
        <taxon>Lophotrochozoa</taxon>
        <taxon>Mollusca</taxon>
        <taxon>Bivalvia</taxon>
        <taxon>Autobranchia</taxon>
        <taxon>Pteriomorphia</taxon>
        <taxon>Mytilida</taxon>
        <taxon>Mytiloidea</taxon>
        <taxon>Mytilidae</taxon>
        <taxon>Mytilinae</taxon>
        <taxon>Mytilus</taxon>
    </lineage>
</organism>
<keyword evidence="3" id="KW-0378">Hydrolase</keyword>
<dbReference type="SUPFAM" id="SSF54001">
    <property type="entry name" value="Cysteine proteinases"/>
    <property type="match status" value="1"/>
</dbReference>
<keyword evidence="2" id="KW-0645">Protease</keyword>
<dbReference type="InterPro" id="IPR038765">
    <property type="entry name" value="Papain-like_cys_pep_sf"/>
</dbReference>
<dbReference type="SUPFAM" id="SSF143990">
    <property type="entry name" value="YbiA-like"/>
    <property type="match status" value="1"/>
</dbReference>
<dbReference type="PROSITE" id="PS50966">
    <property type="entry name" value="ZF_SWIM"/>
    <property type="match status" value="1"/>
</dbReference>
<dbReference type="CDD" id="cd15457">
    <property type="entry name" value="NADAR"/>
    <property type="match status" value="1"/>
</dbReference>
<dbReference type="InterPro" id="IPR012816">
    <property type="entry name" value="NADAR"/>
</dbReference>
<evidence type="ECO:0000259" key="6">
    <source>
        <dbReference type="PROSITE" id="PS50600"/>
    </source>
</evidence>
<comment type="similarity">
    <text evidence="1">Belongs to the peptidase C48 family.</text>
</comment>
<dbReference type="Gene3D" id="3.40.395.10">
    <property type="entry name" value="Adenoviral Proteinase, Chain A"/>
    <property type="match status" value="1"/>
</dbReference>
<dbReference type="SUPFAM" id="SSF57903">
    <property type="entry name" value="FYVE/PHD zinc finger"/>
    <property type="match status" value="1"/>
</dbReference>
<dbReference type="InterPro" id="IPR011011">
    <property type="entry name" value="Znf_FYVE_PHD"/>
</dbReference>
<accession>A0A8S3Q4V0</accession>
<dbReference type="Proteomes" id="UP000683360">
    <property type="component" value="Unassembled WGS sequence"/>
</dbReference>
<feature type="compositionally biased region" description="Polar residues" evidence="5">
    <location>
        <begin position="1524"/>
        <end position="1584"/>
    </location>
</feature>
<feature type="region of interest" description="Disordered" evidence="5">
    <location>
        <begin position="1524"/>
        <end position="1585"/>
    </location>
</feature>
<feature type="compositionally biased region" description="Low complexity" evidence="5">
    <location>
        <begin position="646"/>
        <end position="663"/>
    </location>
</feature>
<dbReference type="GO" id="GO:0008270">
    <property type="term" value="F:zinc ion binding"/>
    <property type="evidence" value="ECO:0007669"/>
    <property type="project" value="UniProtKB-KW"/>
</dbReference>
<dbReference type="EMBL" id="CAJPWZ010000349">
    <property type="protein sequence ID" value="CAG2190978.1"/>
    <property type="molecule type" value="Genomic_DNA"/>
</dbReference>
<dbReference type="InterPro" id="IPR003653">
    <property type="entry name" value="Peptidase_C48_C"/>
</dbReference>
<evidence type="ECO:0000256" key="4">
    <source>
        <dbReference type="PROSITE-ProRule" id="PRU00325"/>
    </source>
</evidence>
<evidence type="ECO:0000259" key="7">
    <source>
        <dbReference type="PROSITE" id="PS50966"/>
    </source>
</evidence>
<keyword evidence="9" id="KW-1185">Reference proteome</keyword>
<sequence length="2059" mass="230780">MMEPEIEALVKQMSKDRFKRLIEDMQGMQEELLDPEVDISNQNKTNMASYSDVLSNTNTNTNQNKTVGADNTTDESYDPSDYIKPIFLTDTDVFGSVKPPRPLWLTNIEIYNAIDTKIPAERIKGIQRIRDMWRIYMDNEEDKLSLLVTGMNLRGRQVPLHSQNPRNPGNLQPDTIRIIVKNVPISADDGQIHRALTLQGCDIQSLNRKRLRVKRSDVKAIYIRYFQGQITPVNNIDLTTVGLDKFSNLLTSYLKLVKLKYPITIILKTTLNTRDTVEMKERKVLGPIPVAECFRIDQMFNELQPTIDNYNTVVLHVGANDLSRGSSVKTLLRKYQQLTSDIWHSNPAADIIISAVLPRADNQFQGALQRTDFLTELNQRARLLNTSLQSLATRVPRLHYVGHPSFAQKGTIQRHLLSRDGLHLSYRGTSTVVKDIESAIRHLRKTKDTHDSIWDLPTPTTTSTPTVPTPMPEPAVDQSPYRTALLTLPIRTPTPTPAPTSSGIEVIEEWPALPGVCYLVSSLINTSSTSNTVHVPTITPSSVPVSTISPNLVCVAPTSTSTSNRLPTSTSTSNRLPTSTSTSNRLPTSTSTSNRVPTSTSTSHRLPTSTSTSNRLPTSTSTSNRLPTSTSTSNRLPTSTSTSNRLPTSTPTSNRLSTSTSNRLPTSTSNRLPTSTSNRLHSSTSNTPIYFKGAGHVLSNFYPCVLTFQGFTFSSSEHLYQYRKAVEHSDFHLAHLIRSAPTAKDCKVLSKHVKTNRNWLLIRQDIMLEVLAVRFDQCAKFKKYLLSTKLSELIHNVADTYWGSGWNGSGFNIQGQLLMQLRYGIVNTPSVHSPVTTTPIANTPPVTITPITNTPSVHSPVTTTPIANTPPVTITPIANTPSVHSPVTTTPIANTPPVTITPIANTPSVTSPVTTTPIANTPPVTITPIANTPSVTSPVTTTPIANTPPVTITPIANTPSVTSPVTTTPIANTRLFGGGVTVYSITDHLHQSAIVDILTDPDTSRTSDMPPAKPKGNEVYLIGSDNHDDWKCDQYQWLHYGSKSVTINSVVLEKKFYKIRLPGSKGQTEGRGRNRAVGSLQFKRTAYNFKDNRNLVLVHYEGDETVYTPLSHGNVKNKMNPPEFIRTAPSVLQTIEKEVSSGDKTAMDVYRDNITNTDIPGVQQGVLNARNVKQVENIVRKVNEQKRISKDDIYNLMLLAYHMEGYVHEITVFPDLTSIIALPEMISIVNQLLDVNTEDDIPFQFFYDTTFKLGDFYVSPLVFRNIIFEDRPIMPVAFLIHGRKKEKVHSKFFDFVSSVFPKLNRKCVPFVTDREPGLVNAIEKNFPNSDVIMCWNHLINDAKFNLHKMGADQENIAFYLSNIRELLRCDSVEEYKEKKQLLMVKWSKPIVTYFNKMEKDILFHCGKWIINKYDNLYDPFSGVTNNACESMNAVIKRLNKYKELPVDCFVLSMYYLQVYYITEVQRGLAGVGNYNLRHEFTHARIPKDEICLPKRVLKPDDIVKHVMSEIDSVREECVKEYTENTSTTVPLNQDSNSVPLSEDLNSVPISEDSNSVPISDDLNSVPLSEDSSSVPISEDSNSVPLSEDMDIPKVVSITDKNLSQKSLARLTVENDNVTFVQQQKAFMVKGTQGNIYAVTLLPKETCQCPSTTQCYHILAAKLFLGDETDNKVKFMNLKQLSRRNLKRNDKKSGRKKPRANDYDNTEVIPAPDSEIVENIDMPETPGKQSSTTETPKSKKKIKLKCKEQDTNTCETPKKGKKLRFSEDEDEIQLISPSVSPKSTCRLPMKKRKLATNAKSTNHTPWVASLNTEHKLMLENNSWLCSEIINVSMNIIAKQFPLISGLQPTGLAPLFDEDKQCWTENFGTFISQDTPCVQIHHTGKSHWITSLQTKKDSAVYVLDSLSTEFRLTPSTEIQLSAIYSHGKKNLLVKLPDVQQQTNGYDCGVYAIANLVEYCHKEKLNTQRRTKFIEKYMRPHLISCLEKGHFTPFPQNTTSSTDFVRIYARRIECSCQCGKPDVFENMIGCEAKRGRISCTKWVHQTCSGVSEDWYCDEHRDA</sequence>
<evidence type="ECO:0000256" key="5">
    <source>
        <dbReference type="SAM" id="MobiDB-lite"/>
    </source>
</evidence>
<dbReference type="Gene3D" id="1.10.357.40">
    <property type="entry name" value="YbiA-like"/>
    <property type="match status" value="1"/>
</dbReference>
<dbReference type="Gene3D" id="3.40.50.1110">
    <property type="entry name" value="SGNH hydrolase"/>
    <property type="match status" value="1"/>
</dbReference>
<dbReference type="GO" id="GO:0006508">
    <property type="term" value="P:proteolysis"/>
    <property type="evidence" value="ECO:0007669"/>
    <property type="project" value="UniProtKB-KW"/>
</dbReference>
<feature type="domain" description="Ubiquitin-like protease family profile" evidence="6">
    <location>
        <begin position="1806"/>
        <end position="1956"/>
    </location>
</feature>
<proteinExistence type="inferred from homology"/>
<feature type="region of interest" description="Disordered" evidence="5">
    <location>
        <begin position="1683"/>
        <end position="1758"/>
    </location>
</feature>
<protein>
    <recommendedName>
        <fullName evidence="10">SWIM-type domain-containing protein</fullName>
    </recommendedName>
</protein>
<gene>
    <name evidence="8" type="ORF">MEDL_6235</name>
</gene>
<dbReference type="PANTHER" id="PTHR34718">
    <property type="entry name" value="PHD-TYPE DOMAIN-CONTAINING PROTEIN"/>
    <property type="match status" value="1"/>
</dbReference>
<feature type="region of interest" description="Disordered" evidence="5">
    <location>
        <begin position="56"/>
        <end position="75"/>
    </location>
</feature>
<keyword evidence="4" id="KW-0479">Metal-binding</keyword>